<accession>A0A7X0J216</accession>
<proteinExistence type="predicted"/>
<sequence>MRTLKTTALSILTVLLFTMNINAQNKAISGPVNTVITNYLALKDALISGNGTVAEGKAKILLASIGTVPKADLTTDEAVLLPKLEFDSRHISEVNKIDHQREHFANLSNNLYTLLKKLKVNNNILYRQYCTMTKRYFLSESDKGKDPYMGMAGCSKVTETLSIAKK</sequence>
<comment type="caution">
    <text evidence="3">The sequence shown here is derived from an EMBL/GenBank/DDBJ whole genome shotgun (WGS) entry which is preliminary data.</text>
</comment>
<gene>
    <name evidence="3" type="ORF">HDF25_001791</name>
</gene>
<organism evidence="3 4">
    <name type="scientific">Pedobacter cryoconitis</name>
    <dbReference type="NCBI Taxonomy" id="188932"/>
    <lineage>
        <taxon>Bacteria</taxon>
        <taxon>Pseudomonadati</taxon>
        <taxon>Bacteroidota</taxon>
        <taxon>Sphingobacteriia</taxon>
        <taxon>Sphingobacteriales</taxon>
        <taxon>Sphingobacteriaceae</taxon>
        <taxon>Pedobacter</taxon>
    </lineage>
</organism>
<dbReference type="RefSeq" id="WP_184624376.1">
    <property type="nucleotide sequence ID" value="NZ_JACHCC010000004.1"/>
</dbReference>
<dbReference type="InterPro" id="IPR021782">
    <property type="entry name" value="DUF3347"/>
</dbReference>
<dbReference type="EMBL" id="JACHCC010000004">
    <property type="protein sequence ID" value="MBB6499649.1"/>
    <property type="molecule type" value="Genomic_DNA"/>
</dbReference>
<dbReference type="Pfam" id="PF11827">
    <property type="entry name" value="DUF3347"/>
    <property type="match status" value="1"/>
</dbReference>
<feature type="domain" description="DUF3347" evidence="2">
    <location>
        <begin position="35"/>
        <end position="122"/>
    </location>
</feature>
<feature type="signal peptide" evidence="1">
    <location>
        <begin position="1"/>
        <end position="23"/>
    </location>
</feature>
<evidence type="ECO:0000259" key="2">
    <source>
        <dbReference type="Pfam" id="PF11827"/>
    </source>
</evidence>
<name>A0A7X0J216_9SPHI</name>
<evidence type="ECO:0000256" key="1">
    <source>
        <dbReference type="SAM" id="SignalP"/>
    </source>
</evidence>
<feature type="chain" id="PRO_5031127860" description="DUF3347 domain-containing protein" evidence="1">
    <location>
        <begin position="24"/>
        <end position="166"/>
    </location>
</feature>
<evidence type="ECO:0000313" key="4">
    <source>
        <dbReference type="Proteomes" id="UP000521017"/>
    </source>
</evidence>
<dbReference type="Proteomes" id="UP000521017">
    <property type="component" value="Unassembled WGS sequence"/>
</dbReference>
<reference evidence="3 4" key="1">
    <citation type="submission" date="2020-08" db="EMBL/GenBank/DDBJ databases">
        <title>Genomic Encyclopedia of Type Strains, Phase IV (KMG-V): Genome sequencing to study the core and pangenomes of soil and plant-associated prokaryotes.</title>
        <authorList>
            <person name="Whitman W."/>
        </authorList>
    </citation>
    <scope>NUCLEOTIDE SEQUENCE [LARGE SCALE GENOMIC DNA]</scope>
    <source>
        <strain evidence="3 4">M2T3</strain>
    </source>
</reference>
<keyword evidence="1" id="KW-0732">Signal</keyword>
<evidence type="ECO:0000313" key="3">
    <source>
        <dbReference type="EMBL" id="MBB6499649.1"/>
    </source>
</evidence>
<dbReference type="AlphaFoldDB" id="A0A7X0J216"/>
<protein>
    <recommendedName>
        <fullName evidence="2">DUF3347 domain-containing protein</fullName>
    </recommendedName>
</protein>